<dbReference type="HOGENOM" id="CLU_863039_0_0_6"/>
<keyword evidence="3" id="KW-1185">Reference proteome</keyword>
<proteinExistence type="predicted"/>
<dbReference type="KEGG" id="sse:Ssed_2591"/>
<dbReference type="RefSeq" id="WP_012142930.1">
    <property type="nucleotide sequence ID" value="NC_009831.1"/>
</dbReference>
<keyword evidence="1" id="KW-1133">Transmembrane helix</keyword>
<feature type="transmembrane region" description="Helical" evidence="1">
    <location>
        <begin position="12"/>
        <end position="29"/>
    </location>
</feature>
<accession>A8FWH5</accession>
<sequence length="322" mass="37961">MSEIVKADKRKQLLAYVLFALVVALVIFVQTDYFSELLTVDTEGLSQNEFWEASLRELIHAQILNVIVLLCFIFFAYKFVLLGVVTLTEQRFPPVNHKVAFDTKVIKGRKAKVQAYFMFFAAFVLLITPIFRSYFIYLTYVTLDEAYESIVVHEEQWNRYRQEYIEQYPDTPQSAYFVYKQGDSNKARRMINTLIEQGDDEALFAKYQLNLKSELFELSQDESVRELDKLCEVYIQPCLFLADYYIDLRDFDSAFSSLLWVQHIDHFEIYSKFMWLYSVNSWHRKDKAKAAVYADLISDIPMPDCDEKTMFSLTKYESNKAD</sequence>
<evidence type="ECO:0000256" key="1">
    <source>
        <dbReference type="SAM" id="Phobius"/>
    </source>
</evidence>
<dbReference type="OrthoDB" id="9847886at2"/>
<evidence type="ECO:0000313" key="3">
    <source>
        <dbReference type="Proteomes" id="UP000002015"/>
    </source>
</evidence>
<organism evidence="2 3">
    <name type="scientific">Shewanella sediminis (strain HAW-EB3)</name>
    <dbReference type="NCBI Taxonomy" id="425104"/>
    <lineage>
        <taxon>Bacteria</taxon>
        <taxon>Pseudomonadati</taxon>
        <taxon>Pseudomonadota</taxon>
        <taxon>Gammaproteobacteria</taxon>
        <taxon>Alteromonadales</taxon>
        <taxon>Shewanellaceae</taxon>
        <taxon>Shewanella</taxon>
    </lineage>
</organism>
<gene>
    <name evidence="2" type="ordered locus">Ssed_2591</name>
</gene>
<dbReference type="SUPFAM" id="SSF81901">
    <property type="entry name" value="HCP-like"/>
    <property type="match status" value="1"/>
</dbReference>
<protein>
    <submittedName>
        <fullName evidence="2">Uncharacterized protein</fullName>
    </submittedName>
</protein>
<dbReference type="AlphaFoldDB" id="A8FWH5"/>
<keyword evidence="1" id="KW-0812">Transmembrane</keyword>
<evidence type="ECO:0000313" key="2">
    <source>
        <dbReference type="EMBL" id="ABV37198.1"/>
    </source>
</evidence>
<keyword evidence="1" id="KW-0472">Membrane</keyword>
<name>A8FWH5_SHESH</name>
<feature type="transmembrane region" description="Helical" evidence="1">
    <location>
        <begin position="116"/>
        <end position="137"/>
    </location>
</feature>
<reference evidence="2 3" key="1">
    <citation type="submission" date="2007-08" db="EMBL/GenBank/DDBJ databases">
        <title>Complete sequence of Shewanella sediminis HAW-EB3.</title>
        <authorList>
            <consortium name="US DOE Joint Genome Institute"/>
            <person name="Copeland A."/>
            <person name="Lucas S."/>
            <person name="Lapidus A."/>
            <person name="Barry K."/>
            <person name="Glavina del Rio T."/>
            <person name="Dalin E."/>
            <person name="Tice H."/>
            <person name="Pitluck S."/>
            <person name="Chertkov O."/>
            <person name="Brettin T."/>
            <person name="Bruce D."/>
            <person name="Detter J.C."/>
            <person name="Han C."/>
            <person name="Schmutz J."/>
            <person name="Larimer F."/>
            <person name="Land M."/>
            <person name="Hauser L."/>
            <person name="Kyrpides N."/>
            <person name="Kim E."/>
            <person name="Zhao J.-S."/>
            <person name="Richardson P."/>
        </authorList>
    </citation>
    <scope>NUCLEOTIDE SEQUENCE [LARGE SCALE GENOMIC DNA]</scope>
    <source>
        <strain evidence="2 3">HAW-EB3</strain>
    </source>
</reference>
<dbReference type="EMBL" id="CP000821">
    <property type="protein sequence ID" value="ABV37198.1"/>
    <property type="molecule type" value="Genomic_DNA"/>
</dbReference>
<feature type="transmembrane region" description="Helical" evidence="1">
    <location>
        <begin position="63"/>
        <end position="88"/>
    </location>
</feature>
<dbReference type="Proteomes" id="UP000002015">
    <property type="component" value="Chromosome"/>
</dbReference>